<feature type="domain" description="RWD" evidence="8">
    <location>
        <begin position="470"/>
        <end position="572"/>
    </location>
</feature>
<dbReference type="CDD" id="cd17917">
    <property type="entry name" value="DEXHc_RHA-like"/>
    <property type="match status" value="1"/>
</dbReference>
<dbReference type="CDD" id="cd18791">
    <property type="entry name" value="SF2_C_RHA"/>
    <property type="match status" value="1"/>
</dbReference>
<evidence type="ECO:0000256" key="3">
    <source>
        <dbReference type="ARBA" id="ARBA00022806"/>
    </source>
</evidence>
<dbReference type="PANTHER" id="PTHR18934:SF267">
    <property type="entry name" value="ATP-DEPENDENT RNA HELICASE YLR419W-RELATED"/>
    <property type="match status" value="1"/>
</dbReference>
<dbReference type="OrthoDB" id="5600252at2759"/>
<evidence type="ECO:0000256" key="1">
    <source>
        <dbReference type="ARBA" id="ARBA00022741"/>
    </source>
</evidence>
<dbReference type="InterPro" id="IPR027417">
    <property type="entry name" value="P-loop_NTPase"/>
</dbReference>
<dbReference type="PROSITE" id="PS00690">
    <property type="entry name" value="DEAH_ATP_HELICASE"/>
    <property type="match status" value="1"/>
</dbReference>
<feature type="compositionally biased region" description="Basic and acidic residues" evidence="7">
    <location>
        <begin position="1"/>
        <end position="31"/>
    </location>
</feature>
<evidence type="ECO:0000313" key="11">
    <source>
        <dbReference type="EMBL" id="ODQ64835.1"/>
    </source>
</evidence>
<dbReference type="CDD" id="cd23827">
    <property type="entry name" value="RWD_YLR419W-like"/>
    <property type="match status" value="1"/>
</dbReference>
<dbReference type="InterPro" id="IPR006575">
    <property type="entry name" value="RWD_dom"/>
</dbReference>
<dbReference type="GO" id="GO:0016787">
    <property type="term" value="F:hydrolase activity"/>
    <property type="evidence" value="ECO:0007669"/>
    <property type="project" value="UniProtKB-KW"/>
</dbReference>
<sequence length="1443" mass="161241">MGKRDTKTPPKKEDPKTDSKGKSKKVSKTEESLLPLQKKPTNRQIVASSGSWTGKLPSTLLHEHCQKLKWGRVEYEMKHTKEGFIAHPVLQHINPQTKETTTITYRPSFTGPFSVPPAETALEARHFGSTFALHRIASHKNLSMVLPGEHKTLWNKWEKARKDGLKDKTVNSDQFVADPFVAKWDKDKNEAAEKKRREKEAEAAQRSQKPEIVLSIMKPSTTKKVKDDKEKKSSSRLDSEPKDSLNHLVSTAPVKPFTNQHKIKPWDNAPIVKMSREMRSCVEELIKKNHKWQHAAHKLSVDKESSAGFKKVNRLLIDLGFRASHVEEALEWCADDVILQLKTYPDDPLFFKEACASPLSWLLVHLPEGDLPQIFQPDPTLVSSTTLTTAEPLIKTYMVERLVLKGFSEAVVRSVMAQVEKLQGPILDIDDLERLVASKLTLGLIEDIENDEEFLVSVEEDVMGLEIWNEEMGALEAIYSGKVESSSTKFTVTLSPHSFPAESLSLTVYRPSNYPNNIPSIFVDTIKANTKIPSYIKLALIQQAAEYTWGHLKGDSMIYSIVEWVEENIARIFDSPGKLVDVAGGVTGVCETPKHINKKNRNIKKRGSPFGGYFSQSEKEERSKTLLQAHQENISRVKTMIASRQKLPAWGKQVEILKAIDVSRVVLVTGETGSGKSTQVVQFVLDSLTEKSLGATVNIICTQPRRISAMGLADRVSEERGFKVGQEVGYVIRGENNTSKDTRLRFVTTGVLLRMIQMNPEALSEISHVFVDEVHERSLDSDFLLIILKRLLKKVKNLKVVLMSATVDKDLFINYFGGPKLVQHIHIEGRTFPVDDYYLDDVIRYTKFQLNGSNNGDEIDVGTVIRSLNDSINYDLIASTVKFIDSQLGKTEGGILIFLPGIAEISRTISAINSLSESYSLYVLPLHASLNPQDQRKVFPSAPKSKRKIVVSTNVAETSITIPDIVAVIDTGRVKETVYDPRANMVKLVDTWASAAACRQRRGRAGRVQKGICYKLFTKNAEETKMPKSQQPEMLRTPLEQLYLSVKSMESSDDHNNIDAAAFLGEAIDPPAALAVSAARRSLESIGALNPITQSLTALGRHVAQIPADIKCAKLLVYGVIFSCIEACVTVASILSSRSPFVNPSNSDNGKDNKTQANTAKLAFSQGHGDLMAAMRAYDEWTSIRKSKGSAYTRHWCEDNFVSMATMFDITSTRTQLLDSLHEINFLPRGYKSRDGDNSSYNENNNSDALIRALIAAAMTPNIARIQFPQKKYMDTAGGAMERDPESRAIKFFAQTDEAEENKTNENVDNKESSNHHSITSRVFIHPSSTLFSASKFPQHAEFVSFFSKMATSKTFIRDVTPMGNFSLLLFGSGQVKADLNGRGVSVEWVRLKCWVRIGVLVEKLRNLLDDVLSERLENPSQVTDNQKEIIKVVQDLIEKEGY</sequence>
<dbReference type="InterPro" id="IPR056328">
    <property type="entry name" value="DSRM_DHX29"/>
</dbReference>
<proteinExistence type="inferred from homology"/>
<dbReference type="SUPFAM" id="SSF52540">
    <property type="entry name" value="P-loop containing nucleoside triphosphate hydrolases"/>
    <property type="match status" value="1"/>
</dbReference>
<dbReference type="Gene3D" id="1.20.120.1080">
    <property type="match status" value="1"/>
</dbReference>
<dbReference type="Pfam" id="PF26026">
    <property type="entry name" value="RNA_hel_CTD"/>
    <property type="match status" value="1"/>
</dbReference>
<feature type="compositionally biased region" description="Basic and acidic residues" evidence="7">
    <location>
        <begin position="224"/>
        <end position="245"/>
    </location>
</feature>
<dbReference type="Pfam" id="PF07717">
    <property type="entry name" value="OB_NTP_bind"/>
    <property type="match status" value="1"/>
</dbReference>
<dbReference type="GO" id="GO:0004386">
    <property type="term" value="F:helicase activity"/>
    <property type="evidence" value="ECO:0007669"/>
    <property type="project" value="UniProtKB-KW"/>
</dbReference>
<evidence type="ECO:0000256" key="4">
    <source>
        <dbReference type="ARBA" id="ARBA00022840"/>
    </source>
</evidence>
<keyword evidence="12" id="KW-1185">Reference proteome</keyword>
<evidence type="ECO:0000256" key="5">
    <source>
        <dbReference type="ARBA" id="ARBA00022884"/>
    </source>
</evidence>
<dbReference type="Gene3D" id="3.10.110.10">
    <property type="entry name" value="Ubiquitin Conjugating Enzyme"/>
    <property type="match status" value="1"/>
</dbReference>
<feature type="compositionally biased region" description="Basic and acidic residues" evidence="7">
    <location>
        <begin position="187"/>
        <end position="203"/>
    </location>
</feature>
<evidence type="ECO:0000256" key="6">
    <source>
        <dbReference type="ARBA" id="ARBA00060772"/>
    </source>
</evidence>
<dbReference type="PROSITE" id="PS51194">
    <property type="entry name" value="HELICASE_CTER"/>
    <property type="match status" value="1"/>
</dbReference>
<dbReference type="Pfam" id="PF24385">
    <property type="entry name" value="DSRM_DHX29"/>
    <property type="match status" value="1"/>
</dbReference>
<dbReference type="GO" id="GO:0008186">
    <property type="term" value="F:ATP-dependent activity, acting on RNA"/>
    <property type="evidence" value="ECO:0007669"/>
    <property type="project" value="UniProtKB-ARBA"/>
</dbReference>
<dbReference type="Proteomes" id="UP000095009">
    <property type="component" value="Unassembled WGS sequence"/>
</dbReference>
<evidence type="ECO:0000313" key="12">
    <source>
        <dbReference type="Proteomes" id="UP000095009"/>
    </source>
</evidence>
<feature type="domain" description="Helicase C-terminal" evidence="10">
    <location>
        <begin position="883"/>
        <end position="1050"/>
    </location>
</feature>
<dbReference type="FunFam" id="3.40.50.300:FF:000526">
    <property type="entry name" value="DExH-box ATP-dependent RNA helicase DExH3"/>
    <property type="match status" value="1"/>
</dbReference>
<dbReference type="Pfam" id="PF00270">
    <property type="entry name" value="DEAD"/>
    <property type="match status" value="1"/>
</dbReference>
<feature type="region of interest" description="Disordered" evidence="7">
    <location>
        <begin position="1"/>
        <end position="53"/>
    </location>
</feature>
<dbReference type="Pfam" id="PF21010">
    <property type="entry name" value="HA2_C"/>
    <property type="match status" value="1"/>
</dbReference>
<reference evidence="11 12" key="1">
    <citation type="journal article" date="2016" name="Proc. Natl. Acad. Sci. U.S.A.">
        <title>Comparative genomics of biotechnologically important yeasts.</title>
        <authorList>
            <person name="Riley R."/>
            <person name="Haridas S."/>
            <person name="Wolfe K.H."/>
            <person name="Lopes M.R."/>
            <person name="Hittinger C.T."/>
            <person name="Goeker M."/>
            <person name="Salamov A.A."/>
            <person name="Wisecaver J.H."/>
            <person name="Long T.M."/>
            <person name="Calvey C.H."/>
            <person name="Aerts A.L."/>
            <person name="Barry K.W."/>
            <person name="Choi C."/>
            <person name="Clum A."/>
            <person name="Coughlan A.Y."/>
            <person name="Deshpande S."/>
            <person name="Douglass A.P."/>
            <person name="Hanson S.J."/>
            <person name="Klenk H.-P."/>
            <person name="LaButti K.M."/>
            <person name="Lapidus A."/>
            <person name="Lindquist E.A."/>
            <person name="Lipzen A.M."/>
            <person name="Meier-Kolthoff J.P."/>
            <person name="Ohm R.A."/>
            <person name="Otillar R.P."/>
            <person name="Pangilinan J.L."/>
            <person name="Peng Y."/>
            <person name="Rokas A."/>
            <person name="Rosa C.A."/>
            <person name="Scheuner C."/>
            <person name="Sibirny A.A."/>
            <person name="Slot J.C."/>
            <person name="Stielow J.B."/>
            <person name="Sun H."/>
            <person name="Kurtzman C.P."/>
            <person name="Blackwell M."/>
            <person name="Grigoriev I.V."/>
            <person name="Jeffries T.W."/>
        </authorList>
    </citation>
    <scope>NUCLEOTIDE SEQUENCE [LARGE SCALE GENOMIC DNA]</scope>
    <source>
        <strain evidence="11 12">DSM 6958</strain>
    </source>
</reference>
<dbReference type="SMART" id="SM00490">
    <property type="entry name" value="HELICc"/>
    <property type="match status" value="1"/>
</dbReference>
<gene>
    <name evidence="11" type="ORF">NADFUDRAFT_43129</name>
</gene>
<keyword evidence="5" id="KW-0694">RNA-binding</keyword>
<dbReference type="SMART" id="SM00847">
    <property type="entry name" value="HA2"/>
    <property type="match status" value="1"/>
</dbReference>
<keyword evidence="3" id="KW-0347">Helicase</keyword>
<dbReference type="SMART" id="SM00591">
    <property type="entry name" value="RWD"/>
    <property type="match status" value="1"/>
</dbReference>
<evidence type="ECO:0000256" key="7">
    <source>
        <dbReference type="SAM" id="MobiDB-lite"/>
    </source>
</evidence>
<comment type="similarity">
    <text evidence="6">Belongs to the DExH box helicase family.</text>
</comment>
<evidence type="ECO:0000259" key="9">
    <source>
        <dbReference type="PROSITE" id="PS51192"/>
    </source>
</evidence>
<accession>A0A1E3PHE5</accession>
<feature type="region of interest" description="Disordered" evidence="7">
    <location>
        <begin position="187"/>
        <end position="251"/>
    </location>
</feature>
<dbReference type="STRING" id="857566.A0A1E3PHE5"/>
<feature type="domain" description="Helicase ATP-binding" evidence="9">
    <location>
        <begin position="657"/>
        <end position="825"/>
    </location>
</feature>
<dbReference type="InterPro" id="IPR014001">
    <property type="entry name" value="Helicase_ATP-bd"/>
</dbReference>
<dbReference type="InterPro" id="IPR007502">
    <property type="entry name" value="Helicase-assoc_dom"/>
</dbReference>
<protein>
    <submittedName>
        <fullName evidence="11">p-loop containing nucleoside triphosphate hydrolase protein</fullName>
    </submittedName>
</protein>
<organism evidence="11 12">
    <name type="scientific">Nadsonia fulvescens var. elongata DSM 6958</name>
    <dbReference type="NCBI Taxonomy" id="857566"/>
    <lineage>
        <taxon>Eukaryota</taxon>
        <taxon>Fungi</taxon>
        <taxon>Dikarya</taxon>
        <taxon>Ascomycota</taxon>
        <taxon>Saccharomycotina</taxon>
        <taxon>Dipodascomycetes</taxon>
        <taxon>Dipodascales</taxon>
        <taxon>Dipodascales incertae sedis</taxon>
        <taxon>Nadsonia</taxon>
    </lineage>
</organism>
<dbReference type="InterPro" id="IPR011709">
    <property type="entry name" value="DEAD-box_helicase_OB_fold"/>
</dbReference>
<feature type="compositionally biased region" description="Polar residues" evidence="7">
    <location>
        <begin position="42"/>
        <end position="52"/>
    </location>
</feature>
<dbReference type="Pfam" id="PF05773">
    <property type="entry name" value="RWD"/>
    <property type="match status" value="1"/>
</dbReference>
<dbReference type="GO" id="GO:0005524">
    <property type="term" value="F:ATP binding"/>
    <property type="evidence" value="ECO:0007669"/>
    <property type="project" value="UniProtKB-KW"/>
</dbReference>
<dbReference type="Gene3D" id="3.40.50.300">
    <property type="entry name" value="P-loop containing nucleotide triphosphate hydrolases"/>
    <property type="match status" value="2"/>
</dbReference>
<name>A0A1E3PHE5_9ASCO</name>
<dbReference type="InterPro" id="IPR001650">
    <property type="entry name" value="Helicase_C-like"/>
</dbReference>
<keyword evidence="2 11" id="KW-0378">Hydrolase</keyword>
<keyword evidence="1" id="KW-0547">Nucleotide-binding</keyword>
<keyword evidence="4" id="KW-0067">ATP-binding</keyword>
<dbReference type="InterPro" id="IPR011545">
    <property type="entry name" value="DEAD/DEAH_box_helicase_dom"/>
</dbReference>
<dbReference type="GO" id="GO:0003723">
    <property type="term" value="F:RNA binding"/>
    <property type="evidence" value="ECO:0007669"/>
    <property type="project" value="UniProtKB-KW"/>
</dbReference>
<dbReference type="FunFam" id="3.40.50.300:FF:000868">
    <property type="entry name" value="DEAD/DEAH box helicase, putative"/>
    <property type="match status" value="1"/>
</dbReference>
<dbReference type="InterPro" id="IPR002464">
    <property type="entry name" value="DNA/RNA_helicase_DEAH_CS"/>
</dbReference>
<evidence type="ECO:0000256" key="2">
    <source>
        <dbReference type="ARBA" id="ARBA00022801"/>
    </source>
</evidence>
<evidence type="ECO:0000259" key="10">
    <source>
        <dbReference type="PROSITE" id="PS51194"/>
    </source>
</evidence>
<dbReference type="EMBL" id="KV454411">
    <property type="protein sequence ID" value="ODQ64835.1"/>
    <property type="molecule type" value="Genomic_DNA"/>
</dbReference>
<dbReference type="Pfam" id="PF00271">
    <property type="entry name" value="Helicase_C"/>
    <property type="match status" value="1"/>
</dbReference>
<dbReference type="SUPFAM" id="SSF54495">
    <property type="entry name" value="UBC-like"/>
    <property type="match status" value="1"/>
</dbReference>
<dbReference type="SMART" id="SM00487">
    <property type="entry name" value="DEXDc"/>
    <property type="match status" value="1"/>
</dbReference>
<dbReference type="InterPro" id="IPR059023">
    <property type="entry name" value="RNA_hel_CTD"/>
</dbReference>
<dbReference type="GO" id="GO:1990904">
    <property type="term" value="C:ribonucleoprotein complex"/>
    <property type="evidence" value="ECO:0007669"/>
    <property type="project" value="UniProtKB-ARBA"/>
</dbReference>
<dbReference type="InterPro" id="IPR016135">
    <property type="entry name" value="UBQ-conjugating_enzyme/RWD"/>
</dbReference>
<dbReference type="PANTHER" id="PTHR18934">
    <property type="entry name" value="ATP-DEPENDENT RNA HELICASE"/>
    <property type="match status" value="1"/>
</dbReference>
<dbReference type="PROSITE" id="PS50908">
    <property type="entry name" value="RWD"/>
    <property type="match status" value="1"/>
</dbReference>
<evidence type="ECO:0000259" key="8">
    <source>
        <dbReference type="PROSITE" id="PS50908"/>
    </source>
</evidence>
<dbReference type="PROSITE" id="PS51192">
    <property type="entry name" value="HELICASE_ATP_BIND_1"/>
    <property type="match status" value="1"/>
</dbReference>